<reference evidence="4 5" key="1">
    <citation type="submission" date="2024-01" db="EMBL/GenBank/DDBJ databases">
        <title>A draft genome for a cacao thread blight-causing isolate of Paramarasmius palmivorus.</title>
        <authorList>
            <person name="Baruah I.K."/>
            <person name="Bukari Y."/>
            <person name="Amoako-Attah I."/>
            <person name="Meinhardt L.W."/>
            <person name="Bailey B.A."/>
            <person name="Cohen S.P."/>
        </authorList>
    </citation>
    <scope>NUCLEOTIDE SEQUENCE [LARGE SCALE GENOMIC DNA]</scope>
    <source>
        <strain evidence="4 5">GH-12</strain>
    </source>
</reference>
<dbReference type="InterPro" id="IPR039421">
    <property type="entry name" value="Type_1_exporter"/>
</dbReference>
<dbReference type="Pfam" id="PF00005">
    <property type="entry name" value="ABC_tran"/>
    <property type="match status" value="1"/>
</dbReference>
<dbReference type="InterPro" id="IPR027417">
    <property type="entry name" value="P-loop_NTPase"/>
</dbReference>
<dbReference type="PANTHER" id="PTHR24221:SF646">
    <property type="entry name" value="HAEMOLYSIN SECRETION ATP-BINDING PROTEIN"/>
    <property type="match status" value="1"/>
</dbReference>
<dbReference type="PANTHER" id="PTHR24221">
    <property type="entry name" value="ATP-BINDING CASSETTE SUB-FAMILY B"/>
    <property type="match status" value="1"/>
</dbReference>
<evidence type="ECO:0000256" key="1">
    <source>
        <dbReference type="ARBA" id="ARBA00022741"/>
    </source>
</evidence>
<accession>A0AAW0CPE5</accession>
<evidence type="ECO:0000313" key="4">
    <source>
        <dbReference type="EMBL" id="KAK7040292.1"/>
    </source>
</evidence>
<evidence type="ECO:0000313" key="5">
    <source>
        <dbReference type="Proteomes" id="UP001383192"/>
    </source>
</evidence>
<dbReference type="InterPro" id="IPR003593">
    <property type="entry name" value="AAA+_ATPase"/>
</dbReference>
<proteinExistence type="predicted"/>
<dbReference type="Proteomes" id="UP001383192">
    <property type="component" value="Unassembled WGS sequence"/>
</dbReference>
<name>A0AAW0CPE5_9AGAR</name>
<feature type="domain" description="ABC transporter" evidence="3">
    <location>
        <begin position="428"/>
        <end position="695"/>
    </location>
</feature>
<dbReference type="AlphaFoldDB" id="A0AAW0CPE5"/>
<keyword evidence="5" id="KW-1185">Reference proteome</keyword>
<dbReference type="SUPFAM" id="SSF52540">
    <property type="entry name" value="P-loop containing nucleoside triphosphate hydrolases"/>
    <property type="match status" value="1"/>
</dbReference>
<dbReference type="InterPro" id="IPR003439">
    <property type="entry name" value="ABC_transporter-like_ATP-bd"/>
</dbReference>
<evidence type="ECO:0000256" key="2">
    <source>
        <dbReference type="ARBA" id="ARBA00022840"/>
    </source>
</evidence>
<dbReference type="GO" id="GO:0005524">
    <property type="term" value="F:ATP binding"/>
    <property type="evidence" value="ECO:0007669"/>
    <property type="project" value="UniProtKB-KW"/>
</dbReference>
<dbReference type="GO" id="GO:0016887">
    <property type="term" value="F:ATP hydrolysis activity"/>
    <property type="evidence" value="ECO:0007669"/>
    <property type="project" value="InterPro"/>
</dbReference>
<dbReference type="SMART" id="SM00382">
    <property type="entry name" value="AAA"/>
    <property type="match status" value="1"/>
</dbReference>
<dbReference type="PROSITE" id="PS50893">
    <property type="entry name" value="ABC_TRANSPORTER_2"/>
    <property type="match status" value="1"/>
</dbReference>
<sequence>MYLSPNTILMDSKPMKETSSEECDGLETVHLGVYRIYLEKEKFDPLNFKLDTLIFIRDKWLRTARIIWRFLRDVLPLAPAPIVLLIGSQIWHGIQSAVLAGLENRILQIIERGLTTRNVDTSAIVQAIVARVTFVILSSFIVNRSLTINSLVHSRIVHFYDDIIVTSRLRMDLPMMQANLSFDHLSSKAAEEMFHHTLYFLSSVAQVLGHLGLIFIAVRTGNYGYVFAALCLLRPALLLLGRQIVFTRPRVVEAINASFLRMHALKGLVDQKYKRDIISGNIIDYLINGYRQARKALGDTPITSAETQYHSGSSMITHIMTELSGDIPVIYYAAIAALNPTNLSLASIATVQQSSSLLQITFVSMQFALDMLERDASQVQQIYDLQAMAKSIKDGRLAYPNGKESDKGIAFELRYRVLKYVDRSRLNRRRRNVSFSYPGSNNKALDDVSLRIEAGEMIVVVGANGSGKSTFVNILTRLYDATSGEVRVDGEDIKDYRLPDLRQAMGTLTQDHHLYPLSIGENIGLGHVEHVDNTDMVVEAARTGGAEKLIKKLPSGYDTVLEPRLIQYGALVNEGSNTPLATKLKRLKKTSGVSGGERQRLVAARTFMRLNSDKIKFLAVDEPTSALDPEGELELFNNLRAARKGRTMLFITHRFGPLTQHADRIVCMKEGRIVESGSHATLMELKGEYCKMFNIQAKAFEAAVNDAQVEAP</sequence>
<keyword evidence="2" id="KW-0067">ATP-binding</keyword>
<protein>
    <recommendedName>
        <fullName evidence="3">ABC transporter domain-containing protein</fullName>
    </recommendedName>
</protein>
<dbReference type="GO" id="GO:0034040">
    <property type="term" value="F:ATPase-coupled lipid transmembrane transporter activity"/>
    <property type="evidence" value="ECO:0007669"/>
    <property type="project" value="TreeGrafter"/>
</dbReference>
<evidence type="ECO:0000259" key="3">
    <source>
        <dbReference type="PROSITE" id="PS50893"/>
    </source>
</evidence>
<keyword evidence="1" id="KW-0547">Nucleotide-binding</keyword>
<dbReference type="Gene3D" id="3.40.50.300">
    <property type="entry name" value="P-loop containing nucleotide triphosphate hydrolases"/>
    <property type="match status" value="1"/>
</dbReference>
<organism evidence="4 5">
    <name type="scientific">Paramarasmius palmivorus</name>
    <dbReference type="NCBI Taxonomy" id="297713"/>
    <lineage>
        <taxon>Eukaryota</taxon>
        <taxon>Fungi</taxon>
        <taxon>Dikarya</taxon>
        <taxon>Basidiomycota</taxon>
        <taxon>Agaricomycotina</taxon>
        <taxon>Agaricomycetes</taxon>
        <taxon>Agaricomycetidae</taxon>
        <taxon>Agaricales</taxon>
        <taxon>Marasmiineae</taxon>
        <taxon>Marasmiaceae</taxon>
        <taxon>Paramarasmius</taxon>
    </lineage>
</organism>
<gene>
    <name evidence="4" type="ORF">VNI00_009760</name>
</gene>
<dbReference type="EMBL" id="JAYKXP010000037">
    <property type="protein sequence ID" value="KAK7040292.1"/>
    <property type="molecule type" value="Genomic_DNA"/>
</dbReference>
<comment type="caution">
    <text evidence="4">The sequence shown here is derived from an EMBL/GenBank/DDBJ whole genome shotgun (WGS) entry which is preliminary data.</text>
</comment>